<keyword evidence="1" id="KW-0343">GTPase activation</keyword>
<name>A0ABM9HC36_9BACT</name>
<dbReference type="SUPFAM" id="SSF52047">
    <property type="entry name" value="RNI-like"/>
    <property type="match status" value="1"/>
</dbReference>
<dbReference type="Gene3D" id="3.80.10.10">
    <property type="entry name" value="Ribonuclease Inhibitor"/>
    <property type="match status" value="3"/>
</dbReference>
<dbReference type="SMART" id="SM00368">
    <property type="entry name" value="LRR_RI"/>
    <property type="match status" value="6"/>
</dbReference>
<dbReference type="SMART" id="SM00369">
    <property type="entry name" value="LRR_TYP"/>
    <property type="match status" value="5"/>
</dbReference>
<keyword evidence="3" id="KW-0677">Repeat</keyword>
<evidence type="ECO:0000313" key="4">
    <source>
        <dbReference type="EMBL" id="CAI2717628.1"/>
    </source>
</evidence>
<keyword evidence="5" id="KW-1185">Reference proteome</keyword>
<sequence length="313" mass="34319">MAIRSDGNTEYEANEPTYEEKAAALHEVIQQQLEQDATRLVLTGRYYGTDEARIIAEYEPMRSVKTLDLSDNQLADEALLALFQSPHLAQLEDLNLSINFVTEAGVKQLAEAEGVVVTHLKALSMEDNRLKDPAAVALVTSPHFSELEVLNLGWNEVADATAQALGGSDHMQSLKTLILERNYITEAGVRALFAGSVLDHLEELNLASNKLMGEGATALATLKSLPRLKILWLGNNAIDDAGATALGTSTHFPHLEKLYMGRNYFGQPGGDALYYTKTLTALQTLVLTEGVETNPDFVNYSRPELLRPDYEGD</sequence>
<protein>
    <recommendedName>
        <fullName evidence="6">Leucine-rich repeat domain-containing protein</fullName>
    </recommendedName>
</protein>
<evidence type="ECO:0008006" key="6">
    <source>
        <dbReference type="Google" id="ProtNLM"/>
    </source>
</evidence>
<evidence type="ECO:0000313" key="5">
    <source>
        <dbReference type="Proteomes" id="UP001157733"/>
    </source>
</evidence>
<dbReference type="PANTHER" id="PTHR24113">
    <property type="entry name" value="RAN GTPASE-ACTIVATING PROTEIN 1"/>
    <property type="match status" value="1"/>
</dbReference>
<dbReference type="InterPro" id="IPR003591">
    <property type="entry name" value="Leu-rich_rpt_typical-subtyp"/>
</dbReference>
<keyword evidence="2" id="KW-0433">Leucine-rich repeat</keyword>
<organism evidence="4 5">
    <name type="scientific">Nitrospina watsonii</name>
    <dbReference type="NCBI Taxonomy" id="1323948"/>
    <lineage>
        <taxon>Bacteria</taxon>
        <taxon>Pseudomonadati</taxon>
        <taxon>Nitrospinota/Tectimicrobiota group</taxon>
        <taxon>Nitrospinota</taxon>
        <taxon>Nitrospinia</taxon>
        <taxon>Nitrospinales</taxon>
        <taxon>Nitrospinaceae</taxon>
        <taxon>Nitrospina</taxon>
    </lineage>
</organism>
<dbReference type="RefSeq" id="WP_282010554.1">
    <property type="nucleotide sequence ID" value="NZ_OX336137.1"/>
</dbReference>
<reference evidence="4 5" key="1">
    <citation type="submission" date="2022-09" db="EMBL/GenBank/DDBJ databases">
        <authorList>
            <person name="Kop L."/>
        </authorList>
    </citation>
    <scope>NUCLEOTIDE SEQUENCE [LARGE SCALE GENOMIC DNA]</scope>
    <source>
        <strain evidence="4 5">347</strain>
    </source>
</reference>
<dbReference type="PANTHER" id="PTHR24113:SF12">
    <property type="entry name" value="RAN GTPASE-ACTIVATING PROTEIN 1"/>
    <property type="match status" value="1"/>
</dbReference>
<evidence type="ECO:0000256" key="2">
    <source>
        <dbReference type="ARBA" id="ARBA00022614"/>
    </source>
</evidence>
<dbReference type="EMBL" id="OX336137">
    <property type="protein sequence ID" value="CAI2717628.1"/>
    <property type="molecule type" value="Genomic_DNA"/>
</dbReference>
<dbReference type="Pfam" id="PF13516">
    <property type="entry name" value="LRR_6"/>
    <property type="match status" value="5"/>
</dbReference>
<proteinExistence type="predicted"/>
<gene>
    <name evidence="4" type="ORF">NSPWAT_0769</name>
</gene>
<dbReference type="InterPro" id="IPR027038">
    <property type="entry name" value="RanGap"/>
</dbReference>
<dbReference type="InterPro" id="IPR032675">
    <property type="entry name" value="LRR_dom_sf"/>
</dbReference>
<dbReference type="Proteomes" id="UP001157733">
    <property type="component" value="Chromosome"/>
</dbReference>
<accession>A0ABM9HC36</accession>
<evidence type="ECO:0000256" key="3">
    <source>
        <dbReference type="ARBA" id="ARBA00022737"/>
    </source>
</evidence>
<evidence type="ECO:0000256" key="1">
    <source>
        <dbReference type="ARBA" id="ARBA00022468"/>
    </source>
</evidence>
<dbReference type="InterPro" id="IPR001611">
    <property type="entry name" value="Leu-rich_rpt"/>
</dbReference>